<keyword evidence="2" id="KW-1185">Reference proteome</keyword>
<protein>
    <submittedName>
        <fullName evidence="1">Uncharacterized protein</fullName>
    </submittedName>
</protein>
<dbReference type="AlphaFoldDB" id="M4NCE2"/>
<dbReference type="HOGENOM" id="CLU_3204524_0_0_6"/>
<dbReference type="EMBL" id="CP003470">
    <property type="protein sequence ID" value="AGG87437.1"/>
    <property type="molecule type" value="Genomic_DNA"/>
</dbReference>
<accession>M4NCE2</accession>
<name>M4NCE2_9GAMM</name>
<evidence type="ECO:0000313" key="2">
    <source>
        <dbReference type="Proteomes" id="UP000011859"/>
    </source>
</evidence>
<sequence>MGPTGQGEAIEAGRLGICAGGVFVPAPRWRIVPPGARLRRRGRTA</sequence>
<dbReference type="STRING" id="666685.R2APBS1_0261"/>
<organism evidence="1 2">
    <name type="scientific">Rhodanobacter denitrificans</name>
    <dbReference type="NCBI Taxonomy" id="666685"/>
    <lineage>
        <taxon>Bacteria</taxon>
        <taxon>Pseudomonadati</taxon>
        <taxon>Pseudomonadota</taxon>
        <taxon>Gammaproteobacteria</taxon>
        <taxon>Lysobacterales</taxon>
        <taxon>Rhodanobacteraceae</taxon>
        <taxon>Rhodanobacter</taxon>
    </lineage>
</organism>
<dbReference type="Proteomes" id="UP000011859">
    <property type="component" value="Chromosome"/>
</dbReference>
<evidence type="ECO:0000313" key="1">
    <source>
        <dbReference type="EMBL" id="AGG87437.1"/>
    </source>
</evidence>
<dbReference type="KEGG" id="rhd:R2APBS1_0261"/>
<proteinExistence type="predicted"/>
<reference evidence="1 2" key="1">
    <citation type="submission" date="2012-04" db="EMBL/GenBank/DDBJ databases">
        <title>Complete genome of Rhodanobacter sp. 2APBS1.</title>
        <authorList>
            <consortium name="US DOE Joint Genome Institute"/>
            <person name="Huntemann M."/>
            <person name="Wei C.-L."/>
            <person name="Han J."/>
            <person name="Detter J.C."/>
            <person name="Han C."/>
            <person name="Tapia R."/>
            <person name="Munk A.C.C."/>
            <person name="Chen A."/>
            <person name="Krypides N."/>
            <person name="Mavromatis K."/>
            <person name="Markowitz V."/>
            <person name="Szeto E."/>
            <person name="Ivanova N."/>
            <person name="Mikhailova N."/>
            <person name="Ovchinnikova G."/>
            <person name="Pagani I."/>
            <person name="Pati A."/>
            <person name="Goodwin L."/>
            <person name="Peters L."/>
            <person name="Pitluck S."/>
            <person name="Woyke T."/>
            <person name="Prakash O."/>
            <person name="Elkins J."/>
            <person name="Brown S."/>
            <person name="Palumbo A."/>
            <person name="Hemme C."/>
            <person name="Zhou J."/>
            <person name="Watson D."/>
            <person name="Jardine P."/>
            <person name="Kostka J."/>
            <person name="Green S."/>
        </authorList>
    </citation>
    <scope>NUCLEOTIDE SEQUENCE [LARGE SCALE GENOMIC DNA]</scope>
    <source>
        <strain evidence="1 2">2APBS1</strain>
    </source>
</reference>
<gene>
    <name evidence="1" type="ORF">R2APBS1_0261</name>
</gene>